<comment type="caution">
    <text evidence="2">The sequence shown here is derived from an EMBL/GenBank/DDBJ whole genome shotgun (WGS) entry which is preliminary data.</text>
</comment>
<feature type="transmembrane region" description="Helical" evidence="1">
    <location>
        <begin position="12"/>
        <end position="37"/>
    </location>
</feature>
<keyword evidence="1" id="KW-1133">Transmembrane helix</keyword>
<sequence length="177" mass="19949">MPEEFKEHFRSCLVWAGVVVICLGLILLVVLIAALFFPDSLSSSDSKTPTRLELINQKALDVCIFVNQREPFVHFNNVHFFVYEDLNIPALVGYDNNYKFYYVYLLPGVVESFSREDLETLIAHELAHIYLNGDSDKAADHVAATILGSKQRVKDFLIRLGIDPASSRVRALDSLGD</sequence>
<protein>
    <recommendedName>
        <fullName evidence="4">Peptidase M48 domain-containing protein</fullName>
    </recommendedName>
</protein>
<keyword evidence="1" id="KW-0812">Transmembrane</keyword>
<name>A0A2J0Q7Z0_9BACT</name>
<dbReference type="Proteomes" id="UP000228496">
    <property type="component" value="Unassembled WGS sequence"/>
</dbReference>
<gene>
    <name evidence="2" type="ORF">COV29_02730</name>
</gene>
<accession>A0A2J0Q7Z0</accession>
<organism evidence="2 3">
    <name type="scientific">Candidatus Yanofskybacteria bacterium CG10_big_fil_rev_8_21_14_0_10_36_16</name>
    <dbReference type="NCBI Taxonomy" id="1975096"/>
    <lineage>
        <taxon>Bacteria</taxon>
        <taxon>Candidatus Yanofskyibacteriota</taxon>
    </lineage>
</organism>
<proteinExistence type="predicted"/>
<evidence type="ECO:0000256" key="1">
    <source>
        <dbReference type="SAM" id="Phobius"/>
    </source>
</evidence>
<evidence type="ECO:0000313" key="2">
    <source>
        <dbReference type="EMBL" id="PJE51164.1"/>
    </source>
</evidence>
<evidence type="ECO:0008006" key="4">
    <source>
        <dbReference type="Google" id="ProtNLM"/>
    </source>
</evidence>
<dbReference type="EMBL" id="PCXQ01000004">
    <property type="protein sequence ID" value="PJE51164.1"/>
    <property type="molecule type" value="Genomic_DNA"/>
</dbReference>
<dbReference type="AlphaFoldDB" id="A0A2J0Q7Z0"/>
<keyword evidence="1" id="KW-0472">Membrane</keyword>
<reference evidence="2 3" key="1">
    <citation type="submission" date="2017-09" db="EMBL/GenBank/DDBJ databases">
        <title>Depth-based differentiation of microbial function through sediment-hosted aquifers and enrichment of novel symbionts in the deep terrestrial subsurface.</title>
        <authorList>
            <person name="Probst A.J."/>
            <person name="Ladd B."/>
            <person name="Jarett J.K."/>
            <person name="Geller-Mcgrath D.E."/>
            <person name="Sieber C.M."/>
            <person name="Emerson J.B."/>
            <person name="Anantharaman K."/>
            <person name="Thomas B.C."/>
            <person name="Malmstrom R."/>
            <person name="Stieglmeier M."/>
            <person name="Klingl A."/>
            <person name="Woyke T."/>
            <person name="Ryan C.M."/>
            <person name="Banfield J.F."/>
        </authorList>
    </citation>
    <scope>NUCLEOTIDE SEQUENCE [LARGE SCALE GENOMIC DNA]</scope>
    <source>
        <strain evidence="2">CG10_big_fil_rev_8_21_14_0_10_36_16</strain>
    </source>
</reference>
<evidence type="ECO:0000313" key="3">
    <source>
        <dbReference type="Proteomes" id="UP000228496"/>
    </source>
</evidence>